<dbReference type="RefSeq" id="WP_044644346.1">
    <property type="nucleotide sequence ID" value="NZ_JTHP01000001.1"/>
</dbReference>
<dbReference type="OrthoDB" id="2621075at2"/>
<dbReference type="Proteomes" id="UP000032534">
    <property type="component" value="Unassembled WGS sequence"/>
</dbReference>
<keyword evidence="2" id="KW-1185">Reference proteome</keyword>
<protein>
    <recommendedName>
        <fullName evidence="3">DUF3139 domain-containing protein</fullName>
    </recommendedName>
</protein>
<accession>A0A0D7XBF1</accession>
<dbReference type="EMBL" id="JTHP01000001">
    <property type="protein sequence ID" value="KJD47557.1"/>
    <property type="molecule type" value="Genomic_DNA"/>
</dbReference>
<reference evidence="1 2" key="1">
    <citation type="submission" date="2014-11" db="EMBL/GenBank/DDBJ databases">
        <title>Draft Genome Sequences of Paenibacillus polymyxa NRRL B-30509 and Paenibacillus terrae NRRL B-30644, Strains from a Poultry Environment that Produce Tridecaptin A and Paenicidins.</title>
        <authorList>
            <person name="van Belkum M.J."/>
            <person name="Lohans C.T."/>
            <person name="Vederas J.C."/>
        </authorList>
    </citation>
    <scope>NUCLEOTIDE SEQUENCE [LARGE SCALE GENOMIC DNA]</scope>
    <source>
        <strain evidence="1 2">NRRL B-30644</strain>
    </source>
</reference>
<gene>
    <name evidence="1" type="ORF">QD47_00980</name>
</gene>
<name>A0A0D7XBF1_9BACL</name>
<comment type="caution">
    <text evidence="1">The sequence shown here is derived from an EMBL/GenBank/DDBJ whole genome shotgun (WGS) entry which is preliminary data.</text>
</comment>
<evidence type="ECO:0000313" key="1">
    <source>
        <dbReference type="EMBL" id="KJD47557.1"/>
    </source>
</evidence>
<sequence length="115" mass="13166">MNRKTPLILALILVVMYLGGCSNLSDKEKQELVDVATPIGVDFIKEHYNADFILKDYAVDDPAVHSRLYLYGYIKGHEDNKITIYYNYKTKEVIDVSGPDWFIDSEVPKYKTPSS</sequence>
<evidence type="ECO:0008006" key="3">
    <source>
        <dbReference type="Google" id="ProtNLM"/>
    </source>
</evidence>
<dbReference type="AlphaFoldDB" id="A0A0D7XBF1"/>
<dbReference type="PATRIC" id="fig|159743.3.peg.227"/>
<organism evidence="1 2">
    <name type="scientific">Paenibacillus terrae</name>
    <dbReference type="NCBI Taxonomy" id="159743"/>
    <lineage>
        <taxon>Bacteria</taxon>
        <taxon>Bacillati</taxon>
        <taxon>Bacillota</taxon>
        <taxon>Bacilli</taxon>
        <taxon>Bacillales</taxon>
        <taxon>Paenibacillaceae</taxon>
        <taxon>Paenibacillus</taxon>
    </lineage>
</organism>
<proteinExistence type="predicted"/>
<evidence type="ECO:0000313" key="2">
    <source>
        <dbReference type="Proteomes" id="UP000032534"/>
    </source>
</evidence>